<dbReference type="EMBL" id="AY097060">
    <property type="protein sequence ID" value="AAM34821.1"/>
    <property type="molecule type" value="Genomic_DNA"/>
</dbReference>
<gene>
    <name evidence="1" type="primary">wcvF</name>
</gene>
<reference evidence="1" key="2">
    <citation type="journal article" date="2003" name="Infect. Immun.">
        <title>Identification of genetic loci required for capsular expression in Vibrio vulnificus.</title>
        <authorList>
            <person name="Smith A.B."/>
            <person name="Siebeling R.J."/>
        </authorList>
    </citation>
    <scope>NUCLEOTIDE SEQUENCE</scope>
    <source>
        <strain evidence="1">1003</strain>
    </source>
</reference>
<sequence>MNLYISVVSHGHGNLIKQIDALSDLAKNFNVVVKNNCEDIALVNYCNQNDIKLIDCDYGLGFGENNNKVFQYCISDGIKDNDYFLVLNPDVLIKPQALTELIGIVVRNSIKLCTINLYLDENYSEYDNSIREFPSLKNFIASFIGLGNDTIINKSIINEITAVDWAAGSFLMFQVSEYRKLQGFDESYFMYCEDIDICFRARKEGVLLKYIPNVKGVHFARHSNRKLFSKHFLWHLRGAIKFLYRKSKNNETQL</sequence>
<dbReference type="InterPro" id="IPR029044">
    <property type="entry name" value="Nucleotide-diphossugar_trans"/>
</dbReference>
<protein>
    <submittedName>
        <fullName evidence="1">Rhamnosyl transferase</fullName>
    </submittedName>
</protein>
<dbReference type="CAZy" id="GT2">
    <property type="family name" value="Glycosyltransferase Family 2"/>
</dbReference>
<evidence type="ECO:0000313" key="1">
    <source>
        <dbReference type="EMBL" id="AAM34821.1"/>
    </source>
</evidence>
<proteinExistence type="predicted"/>
<accession>Q84HE1</accession>
<dbReference type="GO" id="GO:0016740">
    <property type="term" value="F:transferase activity"/>
    <property type="evidence" value="ECO:0007669"/>
    <property type="project" value="UniProtKB-KW"/>
</dbReference>
<dbReference type="AlphaFoldDB" id="Q84HE1"/>
<reference evidence="1" key="1">
    <citation type="submission" date="2002-04" db="EMBL/GenBank/DDBJ databases">
        <authorList>
            <person name="Zuppardo A.B."/>
            <person name="Siebeling R.J."/>
        </authorList>
    </citation>
    <scope>NUCLEOTIDE SEQUENCE</scope>
    <source>
        <strain evidence="1">1003</strain>
    </source>
</reference>
<dbReference type="PANTHER" id="PTHR43179:SF7">
    <property type="entry name" value="RHAMNOSYLTRANSFERASE WBBL"/>
    <property type="match status" value="1"/>
</dbReference>
<keyword evidence="1" id="KW-0808">Transferase</keyword>
<name>Q84HE1_VIBVL</name>
<dbReference type="SUPFAM" id="SSF53448">
    <property type="entry name" value="Nucleotide-diphospho-sugar transferases"/>
    <property type="match status" value="1"/>
</dbReference>
<organism evidence="1">
    <name type="scientific">Vibrio vulnificus</name>
    <dbReference type="NCBI Taxonomy" id="672"/>
    <lineage>
        <taxon>Bacteria</taxon>
        <taxon>Pseudomonadati</taxon>
        <taxon>Pseudomonadota</taxon>
        <taxon>Gammaproteobacteria</taxon>
        <taxon>Vibrionales</taxon>
        <taxon>Vibrionaceae</taxon>
        <taxon>Vibrio</taxon>
    </lineage>
</organism>
<dbReference type="Gene3D" id="3.90.550.10">
    <property type="entry name" value="Spore Coat Polysaccharide Biosynthesis Protein SpsA, Chain A"/>
    <property type="match status" value="1"/>
</dbReference>
<dbReference type="PANTHER" id="PTHR43179">
    <property type="entry name" value="RHAMNOSYLTRANSFERASE WBBL"/>
    <property type="match status" value="1"/>
</dbReference>
<dbReference type="RefSeq" id="WP_225486224.1">
    <property type="nucleotide sequence ID" value="NZ_JAERHV010000027.1"/>
</dbReference>